<gene>
    <name evidence="4" type="ORF">LH22_13675</name>
</gene>
<dbReference type="Pfam" id="PF10106">
    <property type="entry name" value="DUF2345"/>
    <property type="match status" value="1"/>
</dbReference>
<dbReference type="NCBIfam" id="TIGR01646">
    <property type="entry name" value="vgr_GE"/>
    <property type="match status" value="1"/>
</dbReference>
<proteinExistence type="predicted"/>
<dbReference type="NCBIfam" id="TIGR03361">
    <property type="entry name" value="VI_Rhs_Vgr"/>
    <property type="match status" value="1"/>
</dbReference>
<organism evidence="4 5">
    <name type="scientific">Pantoea rwandensis</name>
    <dbReference type="NCBI Taxonomy" id="1076550"/>
    <lineage>
        <taxon>Bacteria</taxon>
        <taxon>Pseudomonadati</taxon>
        <taxon>Pseudomonadota</taxon>
        <taxon>Gammaproteobacteria</taxon>
        <taxon>Enterobacterales</taxon>
        <taxon>Erwiniaceae</taxon>
        <taxon>Pantoea</taxon>
    </lineage>
</organism>
<dbReference type="Gene3D" id="3.55.50.10">
    <property type="entry name" value="Baseplate protein-like domains"/>
    <property type="match status" value="1"/>
</dbReference>
<evidence type="ECO:0000256" key="1">
    <source>
        <dbReference type="SAM" id="Coils"/>
    </source>
</evidence>
<dbReference type="Gene3D" id="2.30.110.50">
    <property type="match status" value="1"/>
</dbReference>
<dbReference type="InterPro" id="IPR018769">
    <property type="entry name" value="VgrG2_DUF2345"/>
</dbReference>
<dbReference type="Pfam" id="PF05954">
    <property type="entry name" value="Phage_GPD"/>
    <property type="match status" value="1"/>
</dbReference>
<dbReference type="Gene3D" id="4.10.220.110">
    <property type="match status" value="1"/>
</dbReference>
<dbReference type="SUPFAM" id="SSF69255">
    <property type="entry name" value="gp5 N-terminal domain-like"/>
    <property type="match status" value="1"/>
</dbReference>
<keyword evidence="5" id="KW-1185">Reference proteome</keyword>
<dbReference type="Gene3D" id="2.40.50.230">
    <property type="entry name" value="Gp5 N-terminal domain"/>
    <property type="match status" value="1"/>
</dbReference>
<dbReference type="RefSeq" id="WP_038647245.1">
    <property type="nucleotide sequence ID" value="NZ_CP009454.1"/>
</dbReference>
<name>A0ABM5RKG9_9GAMM</name>
<evidence type="ECO:0000313" key="5">
    <source>
        <dbReference type="Proteomes" id="UP000029495"/>
    </source>
</evidence>
<accession>A0ABM5RKG9</accession>
<dbReference type="InterPro" id="IPR028244">
    <property type="entry name" value="T6SS_Rhs_Vgr_dom"/>
</dbReference>
<evidence type="ECO:0000313" key="4">
    <source>
        <dbReference type="EMBL" id="AIR86452.1"/>
    </source>
</evidence>
<feature type="domain" description="DUF2345" evidence="2">
    <location>
        <begin position="619"/>
        <end position="765"/>
    </location>
</feature>
<reference evidence="4 5" key="1">
    <citation type="submission" date="2014-09" db="EMBL/GenBank/DDBJ databases">
        <authorList>
            <person name="Chan K.-G."/>
        </authorList>
    </citation>
    <scope>NUCLEOTIDE SEQUENCE [LARGE SCALE GENOMIC DNA]</scope>
    <source>
        <strain evidence="4 5">ND04</strain>
    </source>
</reference>
<dbReference type="Pfam" id="PF13296">
    <property type="entry name" value="T6SS_Vgr"/>
    <property type="match status" value="1"/>
</dbReference>
<feature type="coiled-coil region" evidence="1">
    <location>
        <begin position="578"/>
        <end position="626"/>
    </location>
</feature>
<dbReference type="InterPro" id="IPR017847">
    <property type="entry name" value="T6SS_RhsGE_Vgr_subset"/>
</dbReference>
<dbReference type="Proteomes" id="UP000029495">
    <property type="component" value="Chromosome"/>
</dbReference>
<evidence type="ECO:0000259" key="2">
    <source>
        <dbReference type="Pfam" id="PF10106"/>
    </source>
</evidence>
<feature type="domain" description="Putative type VI secretion system Rhs element associated Vgr" evidence="3">
    <location>
        <begin position="497"/>
        <end position="599"/>
    </location>
</feature>
<protein>
    <submittedName>
        <fullName evidence="4">Type IV secretion protein Rhs</fullName>
    </submittedName>
</protein>
<dbReference type="SUPFAM" id="SSF69279">
    <property type="entry name" value="Phage tail proteins"/>
    <property type="match status" value="2"/>
</dbReference>
<dbReference type="EMBL" id="CP009454">
    <property type="protein sequence ID" value="AIR86452.1"/>
    <property type="molecule type" value="Genomic_DNA"/>
</dbReference>
<keyword evidence="1" id="KW-0175">Coiled coil</keyword>
<dbReference type="InterPro" id="IPR037026">
    <property type="entry name" value="Vgr_OB-fold_dom_sf"/>
</dbReference>
<evidence type="ECO:0000259" key="3">
    <source>
        <dbReference type="Pfam" id="PF13296"/>
    </source>
</evidence>
<sequence length="838" mass="92915">MTPSGLIEKTASAISSTLNRYSLLIPACNSPIDVENITGVEALSENYLYSVMFTSPDKDISPDRMLRKAVTLTMGIGPLQKFESQKIVHGYITDFRRLTGSADQVSYLIIIEPRFALLDKQYRTHRFFVNKSVPEVVSQILDEHGFHGWEYEFSLKHDYPRREQINQYQESDLKFVQRLLSEIGIFYYFTLQPDTHTEVIRFGDTQSAYSEQKSLPLNSPSGLEDNAQESIWNLNLTHNVVEAGVVTKDYNHREAQRVLRSVKADMTRGDGDNITYGEVYHYRPRHPYSGDKYVPEAETANFYARLDHERFLARQTLITGICNDAFISPGHVLSVTETGIPTLPAQLQTPFFITRINVSASRRSGFQASLNAVPYSETLCWRPALLARPKVSGTMTARVTSAKDNDIYAWQDASGLYRVVFDADEEGKDRGLESMPVRLAKPYCGDMYGFHFPLIQGTEVAIAFREGDPDQPYIAHALHDSRHVDHVTEKNSTRNVIRTAGLNKLRMEDKRGEEHIKLSTEYGGKTQLNLGHNVDARRGLRGEGAELRTDNHIAIRGGKGVFISADIQPQAHGKMLSMQDALSELQKAQQLTESLRSAAEMAKAELADLQTQKSLLSDAITELKQSALLLSAPGGIAQATTKSLQLSAGENLIATSCKNTDFSVMKAFTVAAGERISLFAQKLGLKLLAAKGKVEIQSQSDEMLLDAFQDVRISSSEGKVFIRAKQDILLVGSGGAYLRIGNGEVESGAPDKIIQRAAVWQKFGGQSASEMFNTWQQGNYELNTQLIRAGTKEAVKSHQGNVSSDLGKTSANSDAAGKIAPQSFPDIASINLNLNKER</sequence>
<dbReference type="InterPro" id="IPR006533">
    <property type="entry name" value="T6SS_Vgr_RhsGE"/>
</dbReference>